<evidence type="ECO:0000313" key="5">
    <source>
        <dbReference type="EMBL" id="UYG18163.1"/>
    </source>
</evidence>
<dbReference type="Proteomes" id="UP001164305">
    <property type="component" value="Chromosome"/>
</dbReference>
<organism evidence="5 6">
    <name type="scientific">Brachybacterium huguangmaarense</name>
    <dbReference type="NCBI Taxonomy" id="1652028"/>
    <lineage>
        <taxon>Bacteria</taxon>
        <taxon>Bacillati</taxon>
        <taxon>Actinomycetota</taxon>
        <taxon>Actinomycetes</taxon>
        <taxon>Micrococcales</taxon>
        <taxon>Dermabacteraceae</taxon>
        <taxon>Brachybacterium</taxon>
    </lineage>
</organism>
<accession>A0ABY6G648</accession>
<keyword evidence="1 5" id="KW-0489">Methyltransferase</keyword>
<dbReference type="InterPro" id="IPR029063">
    <property type="entry name" value="SAM-dependent_MTases_sf"/>
</dbReference>
<keyword evidence="6" id="KW-1185">Reference proteome</keyword>
<evidence type="ECO:0000256" key="2">
    <source>
        <dbReference type="ARBA" id="ARBA00022679"/>
    </source>
</evidence>
<evidence type="ECO:0000259" key="4">
    <source>
        <dbReference type="Pfam" id="PF08242"/>
    </source>
</evidence>
<dbReference type="RefSeq" id="WP_263595356.1">
    <property type="nucleotide sequence ID" value="NZ_CP107020.1"/>
</dbReference>
<evidence type="ECO:0000313" key="6">
    <source>
        <dbReference type="Proteomes" id="UP001164305"/>
    </source>
</evidence>
<dbReference type="Gene3D" id="3.40.50.150">
    <property type="entry name" value="Vaccinia Virus protein VP39"/>
    <property type="match status" value="1"/>
</dbReference>
<evidence type="ECO:0000256" key="3">
    <source>
        <dbReference type="ARBA" id="ARBA00022691"/>
    </source>
</evidence>
<dbReference type="Pfam" id="PF08242">
    <property type="entry name" value="Methyltransf_12"/>
    <property type="match status" value="1"/>
</dbReference>
<sequence length="230" mass="25188">MLAAGRSLARLNARHPWDHNEHFHRWVLANLPPRAERVLDVGCGRGGLVAALRTRVAMVEGIDTDPAMAALAASRHAGDPGVRIRHADFLAHDRGHDGGAPCPEHVAGPFDAVTMIASLHHMDLEPALERARELLRPGGRLLAVTLTRPAGLVDGLWDLGNVLTNPLMGFVSHPRAVRGPTRDQEGPQMPVREAELSLAAMRRRGERVLPGLRTRRREGFRVTLRWDAPA</sequence>
<dbReference type="GO" id="GO:0008168">
    <property type="term" value="F:methyltransferase activity"/>
    <property type="evidence" value="ECO:0007669"/>
    <property type="project" value="UniProtKB-KW"/>
</dbReference>
<dbReference type="CDD" id="cd02440">
    <property type="entry name" value="AdoMet_MTases"/>
    <property type="match status" value="1"/>
</dbReference>
<dbReference type="SUPFAM" id="SSF53335">
    <property type="entry name" value="S-adenosyl-L-methionine-dependent methyltransferases"/>
    <property type="match status" value="1"/>
</dbReference>
<keyword evidence="2" id="KW-0808">Transferase</keyword>
<gene>
    <name evidence="5" type="ORF">BRM3_07125</name>
</gene>
<feature type="domain" description="Methyltransferase type 12" evidence="4">
    <location>
        <begin position="39"/>
        <end position="141"/>
    </location>
</feature>
<protein>
    <submittedName>
        <fullName evidence="5">Class I SAM-dependent methyltransferase</fullName>
    </submittedName>
</protein>
<keyword evidence="3" id="KW-0949">S-adenosyl-L-methionine</keyword>
<name>A0ABY6G648_9MICO</name>
<evidence type="ECO:0000256" key="1">
    <source>
        <dbReference type="ARBA" id="ARBA00022603"/>
    </source>
</evidence>
<proteinExistence type="predicted"/>
<dbReference type="PANTHER" id="PTHR43464">
    <property type="entry name" value="METHYLTRANSFERASE"/>
    <property type="match status" value="1"/>
</dbReference>
<reference evidence="5" key="1">
    <citation type="submission" date="2022-10" db="EMBL/GenBank/DDBJ databases">
        <title>Whole-Genome Sequencing of Brachybacterium huguangmaarense BRM-3, Isolated from Betula schmidtii.</title>
        <authorList>
            <person name="Haam D."/>
        </authorList>
    </citation>
    <scope>NUCLEOTIDE SEQUENCE</scope>
    <source>
        <strain evidence="5">BRM-3</strain>
    </source>
</reference>
<dbReference type="EMBL" id="CP107020">
    <property type="protein sequence ID" value="UYG18163.1"/>
    <property type="molecule type" value="Genomic_DNA"/>
</dbReference>
<dbReference type="GO" id="GO:0032259">
    <property type="term" value="P:methylation"/>
    <property type="evidence" value="ECO:0007669"/>
    <property type="project" value="UniProtKB-KW"/>
</dbReference>
<dbReference type="InterPro" id="IPR013217">
    <property type="entry name" value="Methyltransf_12"/>
</dbReference>
<dbReference type="PANTHER" id="PTHR43464:SF19">
    <property type="entry name" value="UBIQUINONE BIOSYNTHESIS O-METHYLTRANSFERASE, MITOCHONDRIAL"/>
    <property type="match status" value="1"/>
</dbReference>